<dbReference type="NCBIfam" id="TIGR00419">
    <property type="entry name" value="tim"/>
    <property type="match status" value="1"/>
</dbReference>
<evidence type="ECO:0000256" key="8">
    <source>
        <dbReference type="RuleBase" id="RU363013"/>
    </source>
</evidence>
<dbReference type="InterPro" id="IPR035990">
    <property type="entry name" value="TIM_sf"/>
</dbReference>
<evidence type="ECO:0000256" key="6">
    <source>
        <dbReference type="ARBA" id="ARBA00023235"/>
    </source>
</evidence>
<dbReference type="PANTHER" id="PTHR21139:SF42">
    <property type="entry name" value="TRIOSEPHOSPHATE ISOMERASE"/>
    <property type="match status" value="1"/>
</dbReference>
<dbReference type="CDD" id="cd00311">
    <property type="entry name" value="TIM"/>
    <property type="match status" value="1"/>
</dbReference>
<dbReference type="EMBL" id="BMYO01000001">
    <property type="protein sequence ID" value="GHD55535.1"/>
    <property type="molecule type" value="Genomic_DNA"/>
</dbReference>
<evidence type="ECO:0000313" key="10">
    <source>
        <dbReference type="Proteomes" id="UP000604737"/>
    </source>
</evidence>
<feature type="binding site" evidence="7">
    <location>
        <begin position="9"/>
        <end position="11"/>
    </location>
    <ligand>
        <name>substrate</name>
    </ligand>
</feature>
<evidence type="ECO:0000256" key="7">
    <source>
        <dbReference type="HAMAP-Rule" id="MF_00147"/>
    </source>
</evidence>
<dbReference type="RefSeq" id="WP_189458227.1">
    <property type="nucleotide sequence ID" value="NZ_BMYO01000001.1"/>
</dbReference>
<comment type="pathway">
    <text evidence="1">Carbohydrate metabolism; erythritol degradation.</text>
</comment>
<sequence length="249" mass="26307">MRPQWVIGNWKMNGGLAANQALLAGVLDAARLVGSVRIGVSAPFPYLLQCQQMLGESSVVWGAQDISAEIGGAFTGEVSGAMLSDFDCGIVIVGHSERRIYHGESEGRVAEKALRAVENGMRPVFCIGETQAQHDAGETEAVLARQLSPLFVLLNDTRLAMVIVAYEPVWAIGTGKTPTPEGAQAVHRFIRTQLAAHGLADTLPVIYGGSVKPDNAARFFAQPDIDGGLIGGASLDAAEFLAIVKAAQR</sequence>
<comment type="similarity">
    <text evidence="2 7 8">Belongs to the triosephosphate isomerase family.</text>
</comment>
<evidence type="ECO:0000256" key="5">
    <source>
        <dbReference type="ARBA" id="ARBA00023152"/>
    </source>
</evidence>
<comment type="pathway">
    <text evidence="7 8">Carbohydrate degradation; glycolysis; D-glyceraldehyde 3-phosphate from glycerone phosphate: step 1/1.</text>
</comment>
<comment type="caution">
    <text evidence="9">The sequence shown here is derived from an EMBL/GenBank/DDBJ whole genome shotgun (WGS) entry which is preliminary data.</text>
</comment>
<comment type="catalytic activity">
    <reaction evidence="7 8">
        <text>D-glyceraldehyde 3-phosphate = dihydroxyacetone phosphate</text>
        <dbReference type="Rhea" id="RHEA:18585"/>
        <dbReference type="ChEBI" id="CHEBI:57642"/>
        <dbReference type="ChEBI" id="CHEBI:59776"/>
        <dbReference type="EC" id="5.3.1.1"/>
    </reaction>
</comment>
<dbReference type="SUPFAM" id="SSF51351">
    <property type="entry name" value="Triosephosphate isomerase (TIM)"/>
    <property type="match status" value="1"/>
</dbReference>
<keyword evidence="4 7" id="KW-0963">Cytoplasm</keyword>
<evidence type="ECO:0000256" key="3">
    <source>
        <dbReference type="ARBA" id="ARBA00022432"/>
    </source>
</evidence>
<reference evidence="10" key="1">
    <citation type="journal article" date="2019" name="Int. J. Syst. Evol. Microbiol.">
        <title>The Global Catalogue of Microorganisms (GCM) 10K type strain sequencing project: providing services to taxonomists for standard genome sequencing and annotation.</title>
        <authorList>
            <consortium name="The Broad Institute Genomics Platform"/>
            <consortium name="The Broad Institute Genome Sequencing Center for Infectious Disease"/>
            <person name="Wu L."/>
            <person name="Ma J."/>
        </authorList>
    </citation>
    <scope>NUCLEOTIDE SEQUENCE [LARGE SCALE GENOMIC DNA]</scope>
    <source>
        <strain evidence="10">KCTC 23701</strain>
    </source>
</reference>
<evidence type="ECO:0000256" key="1">
    <source>
        <dbReference type="ARBA" id="ARBA00004939"/>
    </source>
</evidence>
<keyword evidence="3 7" id="KW-0312">Gluconeogenesis</keyword>
<protein>
    <recommendedName>
        <fullName evidence="7 8">Triosephosphate isomerase</fullName>
        <shortName evidence="7">TIM</shortName>
        <shortName evidence="7">TPI</shortName>
        <ecNumber evidence="7 8">5.3.1.1</ecNumber>
    </recommendedName>
    <alternativeName>
        <fullName evidence="7">Triose-phosphate isomerase</fullName>
    </alternativeName>
</protein>
<dbReference type="InterPro" id="IPR000652">
    <property type="entry name" value="Triosephosphate_isomerase"/>
</dbReference>
<proteinExistence type="inferred from homology"/>
<keyword evidence="6 7" id="KW-0413">Isomerase</keyword>
<keyword evidence="10" id="KW-1185">Reference proteome</keyword>
<dbReference type="HAMAP" id="MF_00147_B">
    <property type="entry name" value="TIM_B"/>
    <property type="match status" value="1"/>
</dbReference>
<organism evidence="9 10">
    <name type="scientific">Jeongeupia chitinilytica</name>
    <dbReference type="NCBI Taxonomy" id="1041641"/>
    <lineage>
        <taxon>Bacteria</taxon>
        <taxon>Pseudomonadati</taxon>
        <taxon>Pseudomonadota</taxon>
        <taxon>Betaproteobacteria</taxon>
        <taxon>Neisseriales</taxon>
        <taxon>Chitinibacteraceae</taxon>
        <taxon>Jeongeupia</taxon>
    </lineage>
</organism>
<name>A0ABQ3GUF2_9NEIS</name>
<dbReference type="InterPro" id="IPR020861">
    <property type="entry name" value="Triosephosphate_isomerase_AS"/>
</dbReference>
<feature type="binding site" evidence="7">
    <location>
        <position position="210"/>
    </location>
    <ligand>
        <name>substrate</name>
    </ligand>
</feature>
<dbReference type="Pfam" id="PF00121">
    <property type="entry name" value="TIM"/>
    <property type="match status" value="1"/>
</dbReference>
<keyword evidence="5 7" id="KW-0324">Glycolysis</keyword>
<feature type="binding site" evidence="7">
    <location>
        <position position="173"/>
    </location>
    <ligand>
        <name>substrate</name>
    </ligand>
</feature>
<evidence type="ECO:0000256" key="4">
    <source>
        <dbReference type="ARBA" id="ARBA00022490"/>
    </source>
</evidence>
<dbReference type="PROSITE" id="PS51440">
    <property type="entry name" value="TIM_2"/>
    <property type="match status" value="1"/>
</dbReference>
<evidence type="ECO:0000313" key="9">
    <source>
        <dbReference type="EMBL" id="GHD55535.1"/>
    </source>
</evidence>
<dbReference type="Gene3D" id="3.20.20.70">
    <property type="entry name" value="Aldolase class I"/>
    <property type="match status" value="1"/>
</dbReference>
<comment type="function">
    <text evidence="7">Involved in the gluconeogenesis. Catalyzes stereospecifically the conversion of dihydroxyacetone phosphate (DHAP) to D-glyceraldehyde-3-phosphate (G3P).</text>
</comment>
<accession>A0ABQ3GUF2</accession>
<gene>
    <name evidence="7 9" type="primary">tpiA</name>
    <name evidence="9" type="ORF">GCM10007350_01340</name>
</gene>
<dbReference type="InterPro" id="IPR022896">
    <property type="entry name" value="TrioseP_Isoase_bac/euk"/>
</dbReference>
<dbReference type="PANTHER" id="PTHR21139">
    <property type="entry name" value="TRIOSEPHOSPHATE ISOMERASE"/>
    <property type="match status" value="1"/>
</dbReference>
<comment type="pathway">
    <text evidence="7 8">Carbohydrate biosynthesis; gluconeogenesis.</text>
</comment>
<dbReference type="PROSITE" id="PS00171">
    <property type="entry name" value="TIM_1"/>
    <property type="match status" value="1"/>
</dbReference>
<dbReference type="Proteomes" id="UP000604737">
    <property type="component" value="Unassembled WGS sequence"/>
</dbReference>
<dbReference type="EC" id="5.3.1.1" evidence="7 8"/>
<evidence type="ECO:0000256" key="2">
    <source>
        <dbReference type="ARBA" id="ARBA00007422"/>
    </source>
</evidence>
<dbReference type="InterPro" id="IPR013785">
    <property type="entry name" value="Aldolase_TIM"/>
</dbReference>
<dbReference type="GO" id="GO:0016853">
    <property type="term" value="F:isomerase activity"/>
    <property type="evidence" value="ECO:0007669"/>
    <property type="project" value="UniProtKB-KW"/>
</dbReference>
<comment type="subcellular location">
    <subcellularLocation>
        <location evidence="7 8">Cytoplasm</location>
    </subcellularLocation>
</comment>
<feature type="binding site" evidence="7">
    <location>
        <begin position="231"/>
        <end position="232"/>
    </location>
    <ligand>
        <name>substrate</name>
    </ligand>
</feature>
<comment type="subunit">
    <text evidence="7 8">Homodimer.</text>
</comment>
<feature type="active site" description="Electrophile" evidence="7">
    <location>
        <position position="95"/>
    </location>
</feature>
<feature type="active site" description="Proton acceptor" evidence="7">
    <location>
        <position position="167"/>
    </location>
</feature>